<evidence type="ECO:0000256" key="2">
    <source>
        <dbReference type="ARBA" id="ARBA00022729"/>
    </source>
</evidence>
<evidence type="ECO:0000256" key="5">
    <source>
        <dbReference type="SAM" id="MobiDB-lite"/>
    </source>
</evidence>
<dbReference type="SUPFAM" id="SSF103647">
    <property type="entry name" value="TSP type-3 repeat"/>
    <property type="match status" value="1"/>
</dbReference>
<keyword evidence="2 6" id="KW-0732">Signal</keyword>
<dbReference type="InterPro" id="IPR006664">
    <property type="entry name" value="OMP_bac"/>
</dbReference>
<comment type="subcellular location">
    <subcellularLocation>
        <location evidence="1">Cell outer membrane</location>
    </subcellularLocation>
</comment>
<feature type="compositionally biased region" description="Pro residues" evidence="5">
    <location>
        <begin position="453"/>
        <end position="464"/>
    </location>
</feature>
<dbReference type="PROSITE" id="PS51123">
    <property type="entry name" value="OMPA_2"/>
    <property type="match status" value="1"/>
</dbReference>
<name>A0ABP8N7B0_9BACT</name>
<evidence type="ECO:0000256" key="4">
    <source>
        <dbReference type="PROSITE-ProRule" id="PRU00473"/>
    </source>
</evidence>
<dbReference type="RefSeq" id="WP_345077432.1">
    <property type="nucleotide sequence ID" value="NZ_BAABFA010000004.1"/>
</dbReference>
<dbReference type="PRINTS" id="PR01021">
    <property type="entry name" value="OMPADOMAIN"/>
</dbReference>
<dbReference type="PANTHER" id="PTHR30329:SF20">
    <property type="entry name" value="EXPORTED PROTEIN"/>
    <property type="match status" value="1"/>
</dbReference>
<feature type="chain" id="PRO_5046887434" description="OmpA-like domain-containing protein" evidence="6">
    <location>
        <begin position="20"/>
        <end position="582"/>
    </location>
</feature>
<dbReference type="Proteomes" id="UP001500067">
    <property type="component" value="Unassembled WGS sequence"/>
</dbReference>
<organism evidence="8 9">
    <name type="scientific">Nemorincola caseinilytica</name>
    <dbReference type="NCBI Taxonomy" id="2054315"/>
    <lineage>
        <taxon>Bacteria</taxon>
        <taxon>Pseudomonadati</taxon>
        <taxon>Bacteroidota</taxon>
        <taxon>Chitinophagia</taxon>
        <taxon>Chitinophagales</taxon>
        <taxon>Chitinophagaceae</taxon>
        <taxon>Nemorincola</taxon>
    </lineage>
</organism>
<evidence type="ECO:0000313" key="9">
    <source>
        <dbReference type="Proteomes" id="UP001500067"/>
    </source>
</evidence>
<sequence>MKKLFFLLIAANGALSAIAQTTPPPKKYTTDDGLPRWVIDINAMGGMLTQDITTTNPVLNYTNALNSSGIGSVKFENGMSYGGNAQIGFFFDKKSHFGIGTGLMYLMQTGDATLDKYKVEFQSTDGNGDVFRQIITSANPIKEQLKMTNISIPLVLKFKYRFTKRSGITADAGLVYNVSMKNEYTTDARFNYEAIYKHVNTGNGVATVYDNSPTPGGTSLLITADQYLKTHPGGDAAAYLTSQRINNGYNVGWDVQAAKTTGSVSYAQSSVGFMFQPSYSLYLSDKVALNIGGYYLYQLFTHAPTGAHLTDRLGEYNSFLSNSTTTKASSYGGNLGVRFYFSKFSDRDKDGVPNRIDKCPWTPGVPQFDGCPDTDGDGIPDSEDSCADVPGLKHFNGCPDSDGDGIPNYDDACPYQAGPAKFMGCPDTDNDGILDSEDKCPNEAGPASNDGCPIPPPPPPPLPAPAPLREHDMTEPILFQIGKAKISEESFPILAEAIMELNTHENAYIVIDGHTDITGGNAVNDALSFRRANAVRKYLIDMGANPKRLVAIGHGSRQPVADNNTAEGRSKNRRVIMSLKHR</sequence>
<dbReference type="Gene3D" id="3.30.1330.60">
    <property type="entry name" value="OmpA-like domain"/>
    <property type="match status" value="1"/>
</dbReference>
<feature type="domain" description="OmpA-like" evidence="7">
    <location>
        <begin position="466"/>
        <end position="582"/>
    </location>
</feature>
<dbReference type="InterPro" id="IPR003367">
    <property type="entry name" value="Thrombospondin_3-like_rpt"/>
</dbReference>
<dbReference type="InterPro" id="IPR028974">
    <property type="entry name" value="TSP_type-3_rpt"/>
</dbReference>
<evidence type="ECO:0000256" key="6">
    <source>
        <dbReference type="SAM" id="SignalP"/>
    </source>
</evidence>
<dbReference type="InterPro" id="IPR050330">
    <property type="entry name" value="Bact_OuterMem_StrucFunc"/>
</dbReference>
<proteinExistence type="predicted"/>
<dbReference type="CDD" id="cd07185">
    <property type="entry name" value="OmpA_C-like"/>
    <property type="match status" value="1"/>
</dbReference>
<evidence type="ECO:0000256" key="1">
    <source>
        <dbReference type="ARBA" id="ARBA00004442"/>
    </source>
</evidence>
<reference evidence="9" key="1">
    <citation type="journal article" date="2019" name="Int. J. Syst. Evol. Microbiol.">
        <title>The Global Catalogue of Microorganisms (GCM) 10K type strain sequencing project: providing services to taxonomists for standard genome sequencing and annotation.</title>
        <authorList>
            <consortium name="The Broad Institute Genomics Platform"/>
            <consortium name="The Broad Institute Genome Sequencing Center for Infectious Disease"/>
            <person name="Wu L."/>
            <person name="Ma J."/>
        </authorList>
    </citation>
    <scope>NUCLEOTIDE SEQUENCE [LARGE SCALE GENOMIC DNA]</scope>
    <source>
        <strain evidence="9">JCM 32105</strain>
    </source>
</reference>
<evidence type="ECO:0000313" key="8">
    <source>
        <dbReference type="EMBL" id="GAA4460377.1"/>
    </source>
</evidence>
<gene>
    <name evidence="8" type="ORF">GCM10023093_02890</name>
</gene>
<keyword evidence="9" id="KW-1185">Reference proteome</keyword>
<dbReference type="Pfam" id="PF02412">
    <property type="entry name" value="TSP_3"/>
    <property type="match status" value="3"/>
</dbReference>
<dbReference type="EMBL" id="BAABFA010000004">
    <property type="protein sequence ID" value="GAA4460377.1"/>
    <property type="molecule type" value="Genomic_DNA"/>
</dbReference>
<dbReference type="InterPro" id="IPR006665">
    <property type="entry name" value="OmpA-like"/>
</dbReference>
<evidence type="ECO:0000256" key="3">
    <source>
        <dbReference type="ARBA" id="ARBA00023136"/>
    </source>
</evidence>
<dbReference type="Gene3D" id="4.10.1080.10">
    <property type="entry name" value="TSP type-3 repeat"/>
    <property type="match status" value="1"/>
</dbReference>
<dbReference type="PRINTS" id="PR01023">
    <property type="entry name" value="NAFLGMOTY"/>
</dbReference>
<evidence type="ECO:0000259" key="7">
    <source>
        <dbReference type="PROSITE" id="PS51123"/>
    </source>
</evidence>
<dbReference type="InterPro" id="IPR036737">
    <property type="entry name" value="OmpA-like_sf"/>
</dbReference>
<feature type="region of interest" description="Disordered" evidence="5">
    <location>
        <begin position="436"/>
        <end position="464"/>
    </location>
</feature>
<dbReference type="SUPFAM" id="SSF103088">
    <property type="entry name" value="OmpA-like"/>
    <property type="match status" value="1"/>
</dbReference>
<keyword evidence="3 4" id="KW-0472">Membrane</keyword>
<dbReference type="Pfam" id="PF00691">
    <property type="entry name" value="OmpA"/>
    <property type="match status" value="1"/>
</dbReference>
<feature type="signal peptide" evidence="6">
    <location>
        <begin position="1"/>
        <end position="19"/>
    </location>
</feature>
<accession>A0ABP8N7B0</accession>
<comment type="caution">
    <text evidence="8">The sequence shown here is derived from an EMBL/GenBank/DDBJ whole genome shotgun (WGS) entry which is preliminary data.</text>
</comment>
<protein>
    <recommendedName>
        <fullName evidence="7">OmpA-like domain-containing protein</fullName>
    </recommendedName>
</protein>
<dbReference type="PANTHER" id="PTHR30329">
    <property type="entry name" value="STATOR ELEMENT OF FLAGELLAR MOTOR COMPLEX"/>
    <property type="match status" value="1"/>
</dbReference>